<dbReference type="Gene3D" id="3.10.20.90">
    <property type="entry name" value="Phosphatidylinositol 3-kinase Catalytic Subunit, Chain A, domain 1"/>
    <property type="match status" value="2"/>
</dbReference>
<evidence type="ECO:0000256" key="5">
    <source>
        <dbReference type="ARBA" id="ARBA00022786"/>
    </source>
</evidence>
<proteinExistence type="inferred from homology"/>
<dbReference type="PANTHER" id="PTHR24006">
    <property type="entry name" value="UBIQUITIN CARBOXYL-TERMINAL HYDROLASE"/>
    <property type="match status" value="1"/>
</dbReference>
<evidence type="ECO:0000256" key="6">
    <source>
        <dbReference type="ARBA" id="ARBA00022801"/>
    </source>
</evidence>
<dbReference type="GO" id="GO:0031647">
    <property type="term" value="P:regulation of protein stability"/>
    <property type="evidence" value="ECO:0007669"/>
    <property type="project" value="TreeGrafter"/>
</dbReference>
<dbReference type="AlphaFoldDB" id="A0A163TDY9"/>
<sequence>MQSNNEDQEMKQEQAPLYQVTDLASDLEQRDATLGKAISVITDFGTIADKEMAPMDEEVLGFDCQQWEIANWSSLPDRTQGPVFKVAGYHWNVLLFPRGNNQNECASMYLEFSDAKSDSPDKYACAQFIICVSKPSDPTYYSVHSAHHRFNAEESDWGFTKFIELKALDSQDGKGYLENDAIRVTTIIRIVKDETGILWHNLQNYDSKKTTGYVGLKNQGATCYMNSLFQSLYCTNYFRKAVYQIPTDLDEPTKSVALALQRMFYNLQYQSTSVGTTELTKSFGWDSLDAFMQHDVQEFNRVLQDNLEAKMKNTPADGAIKKLFVGKMKSYIKCIDVDYESSRSEDYYDYIAEETLEGDNKYQAEGYGLQDAKKGVIFESFPPVLHLQLKRFEYDIMRDSMVKINDRHEFPLSIDLEPYLSESADKSISHEYVLHGVLVHSGDLSGGHYFAFVKPTVDGKWLKFDDDRVLPSAVKEVLEENFGGEPASTFNNGRQFKRFTNAYMLVYIRKSMLGEILAEMTENDIPRHLGQRLKDERKQLERRRLEREQQHLYMYALVVFDKTFESNHGMDFVDLSHDDLTNEQLCRKLRVRKDQTYGDFKQGLAADLGLPPTHIRCWFLVNRQNKTIRPDTPIPDDEADNTLDAIREHYMSNQMQLRLYIETAPVTNPPGRSVFPPPPSKAAPKVLVFIKLFDPFTQDIRGIGKLYVPKHEQVGSIIDELNELAGFEQDTDLILYEEIKAKMIELMDTENSFAAAEIQDGDIICIQRALTDQEVEALAEDQLCATVPDYMHFLFHKRVIRFCPIENNPDMEFELTLQTTMTYDQVATKVAKKLNADPDKILLHLPGREERRSIRRYPTLTLGDIEKSNFNSNSYIGRLSYEVLDISLAELENNRLIRITWFSPSLSHGTFEEFFLPKRSLISDVVRQLETRGATFKSDSGSRRVRIFETIDNKFHQEFDMNDTISSISNSGRLCAEEIPEEELSPGPGDSFVKVFQYQRDTSRTHSVPFRFLVIKDEPFEETKKRLQRRTGINDKDWAKVKVSIVSTFSTTLIENDDEKLSEHHFTSEDSLGLDHVDKTGKANRNGNERGLTIRG</sequence>
<dbReference type="PROSITE" id="PS50144">
    <property type="entry name" value="MATH"/>
    <property type="match status" value="1"/>
</dbReference>
<dbReference type="Gene3D" id="2.60.210.10">
    <property type="entry name" value="Apoptosis, Tumor Necrosis Factor Receptor Associated Protein 2, Chain A"/>
    <property type="match status" value="1"/>
</dbReference>
<evidence type="ECO:0000256" key="3">
    <source>
        <dbReference type="ARBA" id="ARBA00012759"/>
    </source>
</evidence>
<evidence type="ECO:0000256" key="2">
    <source>
        <dbReference type="ARBA" id="ARBA00009085"/>
    </source>
</evidence>
<dbReference type="InterPro" id="IPR002083">
    <property type="entry name" value="MATH/TRAF_dom"/>
</dbReference>
<dbReference type="InterPro" id="IPR050164">
    <property type="entry name" value="Peptidase_C19"/>
</dbReference>
<dbReference type="SUPFAM" id="SSF49599">
    <property type="entry name" value="TRAF domain-like"/>
    <property type="match status" value="1"/>
</dbReference>
<keyword evidence="6" id="KW-0378">Hydrolase</keyword>
<gene>
    <name evidence="11" type="primary">ABSGL_09788.1 scaffold 11617</name>
</gene>
<feature type="compositionally biased region" description="Basic and acidic residues" evidence="8">
    <location>
        <begin position="1072"/>
        <end position="1081"/>
    </location>
</feature>
<evidence type="ECO:0000313" key="12">
    <source>
        <dbReference type="Proteomes" id="UP000078561"/>
    </source>
</evidence>
<evidence type="ECO:0000313" key="11">
    <source>
        <dbReference type="EMBL" id="SAM03932.1"/>
    </source>
</evidence>
<organism evidence="11">
    <name type="scientific">Absidia glauca</name>
    <name type="common">Pin mould</name>
    <dbReference type="NCBI Taxonomy" id="4829"/>
    <lineage>
        <taxon>Eukaryota</taxon>
        <taxon>Fungi</taxon>
        <taxon>Fungi incertae sedis</taxon>
        <taxon>Mucoromycota</taxon>
        <taxon>Mucoromycotina</taxon>
        <taxon>Mucoromycetes</taxon>
        <taxon>Mucorales</taxon>
        <taxon>Cunninghamellaceae</taxon>
        <taxon>Absidia</taxon>
    </lineage>
</organism>
<dbReference type="InterPro" id="IPR001394">
    <property type="entry name" value="Peptidase_C19_UCH"/>
</dbReference>
<dbReference type="InterPro" id="IPR024729">
    <property type="entry name" value="USP7_ICP0-binding_dom"/>
</dbReference>
<dbReference type="SMART" id="SM00061">
    <property type="entry name" value="MATH"/>
    <property type="match status" value="1"/>
</dbReference>
<dbReference type="InterPro" id="IPR029346">
    <property type="entry name" value="USP_C"/>
</dbReference>
<dbReference type="InterPro" id="IPR008974">
    <property type="entry name" value="TRAF-like"/>
</dbReference>
<feature type="region of interest" description="Disordered" evidence="8">
    <location>
        <begin position="1072"/>
        <end position="1096"/>
    </location>
</feature>
<evidence type="ECO:0000256" key="8">
    <source>
        <dbReference type="SAM" id="MobiDB-lite"/>
    </source>
</evidence>
<dbReference type="InterPro" id="IPR028889">
    <property type="entry name" value="USP"/>
</dbReference>
<dbReference type="InterPro" id="IPR038765">
    <property type="entry name" value="Papain-like_cys_pep_sf"/>
</dbReference>
<dbReference type="OrthoDB" id="289038at2759"/>
<reference evidence="11" key="1">
    <citation type="submission" date="2016-04" db="EMBL/GenBank/DDBJ databases">
        <authorList>
            <person name="Evans L.H."/>
            <person name="Alamgir A."/>
            <person name="Owens N."/>
            <person name="Weber N.D."/>
            <person name="Virtaneva K."/>
            <person name="Barbian K."/>
            <person name="Babar A."/>
            <person name="Rosenke K."/>
        </authorList>
    </citation>
    <scope>NUCLEOTIDE SEQUENCE [LARGE SCALE GENOMIC DNA]</scope>
    <source>
        <strain evidence="11">CBS 101.48</strain>
    </source>
</reference>
<evidence type="ECO:0000256" key="4">
    <source>
        <dbReference type="ARBA" id="ARBA00022670"/>
    </source>
</evidence>
<dbReference type="EMBL" id="LT554307">
    <property type="protein sequence ID" value="SAM03932.1"/>
    <property type="molecule type" value="Genomic_DNA"/>
</dbReference>
<dbReference type="GO" id="GO:0005634">
    <property type="term" value="C:nucleus"/>
    <property type="evidence" value="ECO:0007669"/>
    <property type="project" value="TreeGrafter"/>
</dbReference>
<comment type="catalytic activity">
    <reaction evidence="1">
        <text>Thiol-dependent hydrolysis of ester, thioester, amide, peptide and isopeptide bonds formed by the C-terminal Gly of ubiquitin (a 76-residue protein attached to proteins as an intracellular targeting signal).</text>
        <dbReference type="EC" id="3.4.19.12"/>
    </reaction>
</comment>
<dbReference type="PROSITE" id="PS00973">
    <property type="entry name" value="USP_2"/>
    <property type="match status" value="1"/>
</dbReference>
<dbReference type="InParanoid" id="A0A163TDY9"/>
<dbReference type="GO" id="GO:0006508">
    <property type="term" value="P:proteolysis"/>
    <property type="evidence" value="ECO:0007669"/>
    <property type="project" value="UniProtKB-KW"/>
</dbReference>
<evidence type="ECO:0000256" key="1">
    <source>
        <dbReference type="ARBA" id="ARBA00000707"/>
    </source>
</evidence>
<dbReference type="GO" id="GO:0005829">
    <property type="term" value="C:cytosol"/>
    <property type="evidence" value="ECO:0007669"/>
    <property type="project" value="TreeGrafter"/>
</dbReference>
<dbReference type="Gene3D" id="3.90.70.10">
    <property type="entry name" value="Cysteine proteinases"/>
    <property type="match status" value="1"/>
</dbReference>
<evidence type="ECO:0000259" key="9">
    <source>
        <dbReference type="PROSITE" id="PS50144"/>
    </source>
</evidence>
<dbReference type="EC" id="3.4.19.12" evidence="3"/>
<dbReference type="Proteomes" id="UP000078561">
    <property type="component" value="Unassembled WGS sequence"/>
</dbReference>
<dbReference type="OMA" id="HTAHHRF"/>
<evidence type="ECO:0000256" key="7">
    <source>
        <dbReference type="ARBA" id="ARBA00022807"/>
    </source>
</evidence>
<dbReference type="Pfam" id="PF12436">
    <property type="entry name" value="USP7_ICP0_bdg"/>
    <property type="match status" value="1"/>
</dbReference>
<evidence type="ECO:0000259" key="10">
    <source>
        <dbReference type="PROSITE" id="PS50235"/>
    </source>
</evidence>
<dbReference type="Pfam" id="PF22486">
    <property type="entry name" value="MATH_2"/>
    <property type="match status" value="1"/>
</dbReference>
<dbReference type="PROSITE" id="PS50235">
    <property type="entry name" value="USP_3"/>
    <property type="match status" value="1"/>
</dbReference>
<dbReference type="Pfam" id="PF14533">
    <property type="entry name" value="USP7_C2"/>
    <property type="match status" value="1"/>
</dbReference>
<protein>
    <recommendedName>
        <fullName evidence="3">ubiquitinyl hydrolase 1</fullName>
        <ecNumber evidence="3">3.4.19.12</ecNumber>
    </recommendedName>
</protein>
<dbReference type="CDD" id="cd02659">
    <property type="entry name" value="peptidase_C19C"/>
    <property type="match status" value="1"/>
</dbReference>
<dbReference type="InterPro" id="IPR018200">
    <property type="entry name" value="USP_CS"/>
</dbReference>
<feature type="domain" description="USP" evidence="10">
    <location>
        <begin position="214"/>
        <end position="510"/>
    </location>
</feature>
<dbReference type="PANTHER" id="PTHR24006:SF644">
    <property type="entry name" value="UBIQUITIN CARBOXYL-TERMINAL HYDROLASE 7"/>
    <property type="match status" value="1"/>
</dbReference>
<keyword evidence="5" id="KW-0833">Ubl conjugation pathway</keyword>
<dbReference type="STRING" id="4829.A0A163TDY9"/>
<name>A0A163TDY9_ABSGL</name>
<dbReference type="Pfam" id="PF00443">
    <property type="entry name" value="UCH"/>
    <property type="match status" value="1"/>
</dbReference>
<dbReference type="GO" id="GO:0016579">
    <property type="term" value="P:protein deubiquitination"/>
    <property type="evidence" value="ECO:0007669"/>
    <property type="project" value="InterPro"/>
</dbReference>
<feature type="domain" description="MATH" evidence="9">
    <location>
        <begin position="62"/>
        <end position="188"/>
    </location>
</feature>
<dbReference type="SUPFAM" id="SSF54001">
    <property type="entry name" value="Cysteine proteinases"/>
    <property type="match status" value="1"/>
</dbReference>
<keyword evidence="7" id="KW-0788">Thiol protease</keyword>
<comment type="similarity">
    <text evidence="2">Belongs to the peptidase C19 family.</text>
</comment>
<keyword evidence="4" id="KW-0645">Protease</keyword>
<dbReference type="PROSITE" id="PS00972">
    <property type="entry name" value="USP_1"/>
    <property type="match status" value="1"/>
</dbReference>
<dbReference type="FunCoup" id="A0A163TDY9">
    <property type="interactions" value="1626"/>
</dbReference>
<accession>A0A163TDY9</accession>
<dbReference type="GO" id="GO:0004843">
    <property type="term" value="F:cysteine-type deubiquitinase activity"/>
    <property type="evidence" value="ECO:0007669"/>
    <property type="project" value="UniProtKB-EC"/>
</dbReference>
<keyword evidence="12" id="KW-1185">Reference proteome</keyword>